<comment type="function">
    <text evidence="8">Essential cell division protein that stabilizes the FtsZ protofilaments by cross-linking them and that serves as a cytoplasmic membrane anchor for the Z ring. Also required for the recruitment to the septal ring of downstream cell division proteins.</text>
</comment>
<dbReference type="Gene3D" id="3.30.1400.10">
    <property type="entry name" value="ZipA, C-terminal FtsZ-binding domain"/>
    <property type="match status" value="1"/>
</dbReference>
<keyword evidence="1 9" id="KW-1003">Cell membrane</keyword>
<dbReference type="PANTHER" id="PTHR38685">
    <property type="entry name" value="CELL DIVISION PROTEIN ZIPA"/>
    <property type="match status" value="1"/>
</dbReference>
<dbReference type="Pfam" id="PF04354">
    <property type="entry name" value="ZipA_C"/>
    <property type="match status" value="1"/>
</dbReference>
<reference evidence="13 14" key="1">
    <citation type="submission" date="2017-06" db="EMBL/GenBank/DDBJ databases">
        <title>Azoarcus.</title>
        <authorList>
            <person name="Woo J.-H."/>
            <person name="Kim H.-S."/>
        </authorList>
    </citation>
    <scope>NUCLEOTIDE SEQUENCE [LARGE SCALE GENOMIC DNA]</scope>
    <source>
        <strain evidence="13 14">TSPY31</strain>
    </source>
</reference>
<keyword evidence="2 9" id="KW-0997">Cell inner membrane</keyword>
<evidence type="ECO:0000256" key="6">
    <source>
        <dbReference type="ARBA" id="ARBA00023136"/>
    </source>
</evidence>
<dbReference type="EMBL" id="CP022187">
    <property type="protein sequence ID" value="AWI74619.1"/>
    <property type="molecule type" value="Genomic_DNA"/>
</dbReference>
<dbReference type="InterPro" id="IPR007449">
    <property type="entry name" value="ZipA_FtsZ-bd_C"/>
</dbReference>
<dbReference type="SUPFAM" id="SSF64383">
    <property type="entry name" value="Cell-division protein ZipA, C-terminal domain"/>
    <property type="match status" value="1"/>
</dbReference>
<dbReference type="Proteomes" id="UP000244930">
    <property type="component" value="Chromosome"/>
</dbReference>
<dbReference type="SMART" id="SM00771">
    <property type="entry name" value="ZipA_C"/>
    <property type="match status" value="1"/>
</dbReference>
<gene>
    <name evidence="13" type="ORF">CEW83_04825</name>
</gene>
<feature type="compositionally biased region" description="Low complexity" evidence="10">
    <location>
        <begin position="68"/>
        <end position="79"/>
    </location>
</feature>
<keyword evidence="5 11" id="KW-1133">Transmembrane helix</keyword>
<keyword evidence="14" id="KW-1185">Reference proteome</keyword>
<keyword evidence="6 9" id="KW-0472">Membrane</keyword>
<evidence type="ECO:0000256" key="5">
    <source>
        <dbReference type="ARBA" id="ARBA00022989"/>
    </source>
</evidence>
<feature type="compositionally biased region" description="Basic and acidic residues" evidence="10">
    <location>
        <begin position="34"/>
        <end position="66"/>
    </location>
</feature>
<evidence type="ECO:0000313" key="14">
    <source>
        <dbReference type="Proteomes" id="UP000244930"/>
    </source>
</evidence>
<evidence type="ECO:0000256" key="8">
    <source>
        <dbReference type="RuleBase" id="RU003612"/>
    </source>
</evidence>
<organism evidence="13 14">
    <name type="scientific">Parazoarcus communis</name>
    <dbReference type="NCBI Taxonomy" id="41977"/>
    <lineage>
        <taxon>Bacteria</taxon>
        <taxon>Pseudomonadati</taxon>
        <taxon>Pseudomonadota</taxon>
        <taxon>Betaproteobacteria</taxon>
        <taxon>Rhodocyclales</taxon>
        <taxon>Zoogloeaceae</taxon>
        <taxon>Parazoarcus</taxon>
    </lineage>
</organism>
<accession>A0A2U8GLY9</accession>
<dbReference type="PANTHER" id="PTHR38685:SF1">
    <property type="entry name" value="CELL DIVISION PROTEIN ZIPA"/>
    <property type="match status" value="1"/>
</dbReference>
<evidence type="ECO:0000313" key="13">
    <source>
        <dbReference type="EMBL" id="AWI74619.1"/>
    </source>
</evidence>
<evidence type="ECO:0000256" key="11">
    <source>
        <dbReference type="SAM" id="Phobius"/>
    </source>
</evidence>
<comment type="similarity">
    <text evidence="8">Belongs to the ZipA family.</text>
</comment>
<keyword evidence="4 9" id="KW-0812">Transmembrane</keyword>
<evidence type="ECO:0000259" key="12">
    <source>
        <dbReference type="SMART" id="SM00771"/>
    </source>
</evidence>
<keyword evidence="7 8" id="KW-0131">Cell cycle</keyword>
<comment type="subcellular location">
    <subcellularLocation>
        <location evidence="9">Cell inner membrane</location>
        <topology evidence="9">Single-pass type I membrane protein</topology>
    </subcellularLocation>
</comment>
<feature type="domain" description="ZipA C-terminal FtsZ-binding" evidence="12">
    <location>
        <begin position="218"/>
        <end position="344"/>
    </location>
</feature>
<keyword evidence="3 8" id="KW-0132">Cell division</keyword>
<feature type="region of interest" description="Disordered" evidence="10">
    <location>
        <begin position="32"/>
        <end position="87"/>
    </location>
</feature>
<dbReference type="AlphaFoldDB" id="A0A2U8GLY9"/>
<dbReference type="GO" id="GO:0005886">
    <property type="term" value="C:plasma membrane"/>
    <property type="evidence" value="ECO:0007669"/>
    <property type="project" value="UniProtKB-SubCell"/>
</dbReference>
<sequence length="369" mass="40035">MDSELQIGLIGAGVAGFIAIVAYNKWQERKHRKQAEEAFRSDHRDVLLEPGEGPRAEGASARREPVADDVAPASAAPSRPYRDPAPKRVLPDYPEALDVRADCIIRVEAIEPLDASRLWAAQQEALDGLSKAVRWFGFDDSENLWHRLTPHSAGSYHWFCVALQLVDRQGSIGEGDYIRFSGGVQRVAEQFLAVPAGLPARSEVLGNATELDRFCADVDVQIGINVVSANGQPFHGTKIRGLAEAEGLVLRGDGCFHACDEEGNTLYTLCNLEPTLFTSDGMRSLQTNGVTLVIDVPRVADGGVVFERMMQCAGHLGNTLGGVVVDDNRAPFGPEAAALIRAQIQQFQEHMAEQRIPAGGSLARRLFSA</sequence>
<dbReference type="InterPro" id="IPR036765">
    <property type="entry name" value="ZipA_FtsZ-bd_C_sf"/>
</dbReference>
<dbReference type="GO" id="GO:0032153">
    <property type="term" value="C:cell division site"/>
    <property type="evidence" value="ECO:0007669"/>
    <property type="project" value="TreeGrafter"/>
</dbReference>
<dbReference type="GO" id="GO:0000917">
    <property type="term" value="P:division septum assembly"/>
    <property type="evidence" value="ECO:0007669"/>
    <property type="project" value="TreeGrafter"/>
</dbReference>
<name>A0A2U8GLY9_9RHOO</name>
<evidence type="ECO:0000256" key="3">
    <source>
        <dbReference type="ARBA" id="ARBA00022618"/>
    </source>
</evidence>
<dbReference type="KEGG" id="acom:CEW83_04825"/>
<feature type="transmembrane region" description="Helical" evidence="11">
    <location>
        <begin position="6"/>
        <end position="23"/>
    </location>
</feature>
<evidence type="ECO:0000256" key="4">
    <source>
        <dbReference type="ARBA" id="ARBA00022692"/>
    </source>
</evidence>
<evidence type="ECO:0000256" key="2">
    <source>
        <dbReference type="ARBA" id="ARBA00022519"/>
    </source>
</evidence>
<dbReference type="InterPro" id="IPR011919">
    <property type="entry name" value="Cell_div_ZipA"/>
</dbReference>
<proteinExistence type="inferred from homology"/>
<evidence type="ECO:0000256" key="1">
    <source>
        <dbReference type="ARBA" id="ARBA00022475"/>
    </source>
</evidence>
<evidence type="ECO:0000256" key="10">
    <source>
        <dbReference type="SAM" id="MobiDB-lite"/>
    </source>
</evidence>
<evidence type="ECO:0000256" key="7">
    <source>
        <dbReference type="ARBA" id="ARBA00023306"/>
    </source>
</evidence>
<evidence type="ECO:0000256" key="9">
    <source>
        <dbReference type="RuleBase" id="RU003613"/>
    </source>
</evidence>
<protein>
    <recommendedName>
        <fullName evidence="8">Cell division protein ZipA</fullName>
    </recommendedName>
</protein>
<dbReference type="RefSeq" id="WP_108948325.1">
    <property type="nucleotide sequence ID" value="NZ_CP022187.1"/>
</dbReference>